<dbReference type="Proteomes" id="UP000186221">
    <property type="component" value="Unassembled WGS sequence"/>
</dbReference>
<feature type="transmembrane region" description="Helical" evidence="5">
    <location>
        <begin position="372"/>
        <end position="389"/>
    </location>
</feature>
<dbReference type="PANTHER" id="PTHR37422">
    <property type="entry name" value="TEICHURONIC ACID BIOSYNTHESIS PROTEIN TUAE"/>
    <property type="match status" value="1"/>
</dbReference>
<evidence type="ECO:0000259" key="6">
    <source>
        <dbReference type="Pfam" id="PF04932"/>
    </source>
</evidence>
<dbReference type="RefSeq" id="WP_076484951.1">
    <property type="nucleotide sequence ID" value="NZ_FTOG01000006.1"/>
</dbReference>
<name>A0A1N7MT08_9RHOB</name>
<feature type="transmembrane region" description="Helical" evidence="5">
    <location>
        <begin position="251"/>
        <end position="279"/>
    </location>
</feature>
<evidence type="ECO:0000313" key="7">
    <source>
        <dbReference type="EMBL" id="SIS89236.1"/>
    </source>
</evidence>
<evidence type="ECO:0000256" key="5">
    <source>
        <dbReference type="SAM" id="Phobius"/>
    </source>
</evidence>
<dbReference type="InterPro" id="IPR007016">
    <property type="entry name" value="O-antigen_ligase-rel_domated"/>
</dbReference>
<keyword evidence="8" id="KW-1185">Reference proteome</keyword>
<comment type="subcellular location">
    <subcellularLocation>
        <location evidence="1">Membrane</location>
        <topology evidence="1">Multi-pass membrane protein</topology>
    </subcellularLocation>
</comment>
<evidence type="ECO:0000256" key="2">
    <source>
        <dbReference type="ARBA" id="ARBA00022692"/>
    </source>
</evidence>
<keyword evidence="4 5" id="KW-0472">Membrane</keyword>
<keyword evidence="3 5" id="KW-1133">Transmembrane helix</keyword>
<feature type="domain" description="O-antigen ligase-related" evidence="6">
    <location>
        <begin position="211"/>
        <end position="350"/>
    </location>
</feature>
<evidence type="ECO:0000256" key="1">
    <source>
        <dbReference type="ARBA" id="ARBA00004141"/>
    </source>
</evidence>
<reference evidence="8" key="1">
    <citation type="submission" date="2017-01" db="EMBL/GenBank/DDBJ databases">
        <authorList>
            <person name="Varghese N."/>
            <person name="Submissions S."/>
        </authorList>
    </citation>
    <scope>NUCLEOTIDE SEQUENCE [LARGE SCALE GENOMIC DNA]</scope>
    <source>
        <strain evidence="8">DSM 19945</strain>
    </source>
</reference>
<dbReference type="GO" id="GO:0016020">
    <property type="term" value="C:membrane"/>
    <property type="evidence" value="ECO:0007669"/>
    <property type="project" value="UniProtKB-SubCell"/>
</dbReference>
<protein>
    <submittedName>
        <fullName evidence="7">O-antigen ligase</fullName>
    </submittedName>
</protein>
<feature type="transmembrane region" description="Helical" evidence="5">
    <location>
        <begin position="49"/>
        <end position="66"/>
    </location>
</feature>
<feature type="transmembrane region" description="Helical" evidence="5">
    <location>
        <begin position="102"/>
        <end position="119"/>
    </location>
</feature>
<dbReference type="STRING" id="453582.SAMN05421580_106167"/>
<keyword evidence="7" id="KW-0436">Ligase</keyword>
<gene>
    <name evidence="7" type="ORF">SAMN05421580_106167</name>
</gene>
<dbReference type="PANTHER" id="PTHR37422:SF17">
    <property type="entry name" value="O-ANTIGEN LIGASE"/>
    <property type="match status" value="1"/>
</dbReference>
<organism evidence="7 8">
    <name type="scientific">Rhodobacter aestuarii</name>
    <dbReference type="NCBI Taxonomy" id="453582"/>
    <lineage>
        <taxon>Bacteria</taxon>
        <taxon>Pseudomonadati</taxon>
        <taxon>Pseudomonadota</taxon>
        <taxon>Alphaproteobacteria</taxon>
        <taxon>Rhodobacterales</taxon>
        <taxon>Rhodobacter group</taxon>
        <taxon>Rhodobacter</taxon>
    </lineage>
</organism>
<accession>A0A1N7MT08</accession>
<dbReference type="GO" id="GO:0016874">
    <property type="term" value="F:ligase activity"/>
    <property type="evidence" value="ECO:0007669"/>
    <property type="project" value="UniProtKB-KW"/>
</dbReference>
<dbReference type="AlphaFoldDB" id="A0A1N7MT08"/>
<evidence type="ECO:0000256" key="4">
    <source>
        <dbReference type="ARBA" id="ARBA00023136"/>
    </source>
</evidence>
<feature type="transmembrane region" description="Helical" evidence="5">
    <location>
        <begin position="17"/>
        <end position="37"/>
    </location>
</feature>
<feature type="transmembrane region" description="Helical" evidence="5">
    <location>
        <begin position="342"/>
        <end position="360"/>
    </location>
</feature>
<dbReference type="InterPro" id="IPR051533">
    <property type="entry name" value="WaaL-like"/>
</dbReference>
<evidence type="ECO:0000256" key="3">
    <source>
        <dbReference type="ARBA" id="ARBA00022989"/>
    </source>
</evidence>
<dbReference type="OrthoDB" id="4391260at2"/>
<evidence type="ECO:0000313" key="8">
    <source>
        <dbReference type="Proteomes" id="UP000186221"/>
    </source>
</evidence>
<feature type="transmembrane region" description="Helical" evidence="5">
    <location>
        <begin position="126"/>
        <end position="148"/>
    </location>
</feature>
<dbReference type="Pfam" id="PF04932">
    <property type="entry name" value="Wzy_C"/>
    <property type="match status" value="1"/>
</dbReference>
<feature type="transmembrane region" description="Helical" evidence="5">
    <location>
        <begin position="181"/>
        <end position="198"/>
    </location>
</feature>
<dbReference type="EMBL" id="FTOG01000006">
    <property type="protein sequence ID" value="SIS89236.1"/>
    <property type="molecule type" value="Genomic_DNA"/>
</dbReference>
<keyword evidence="2 5" id="KW-0812">Transmembrane</keyword>
<sequence>MTPISQKGRAKARLSDGLAFAVAVAGLFYMTGSLVVTLTPSGASSSGKVQALGAAFGLWSMIGLWARPGALNRIVMLYWPALLAPGLAVASLLWTVDPALSLRRAGALMLTTAFALWLVERFPARVLWQILATALAVTVLASLATVFLRPQIGIHQAYDALGEQAAHAGDWRGLYFHKNDFGRMMAYCFMLSCVLLVARPRWRWSMGPVAILALLGVAGSTSGQAAFLSVLMPGLLLFGLALRRASARGRAMLVVIAVPVTLFFALVWQVLFATVLELLGKDPTLTGRTEIWGGVLAALRGNLALGGGFGAGWDIVGDKLFALTAISVGHAHNGFLDLMTDLGVVGLGLLLGLMGWLLLVGLRDFFGAKDPMLGLLAVAVSLFALVGNWAASFLLLHNSLYWVLPVVLIAHLRRRYCPWGHVVQPVAPFSRSSMSLLVPHMPRSPKAGRFPPLAP</sequence>
<feature type="transmembrane region" description="Helical" evidence="5">
    <location>
        <begin position="78"/>
        <end position="96"/>
    </location>
</feature>
<proteinExistence type="predicted"/>